<dbReference type="SUPFAM" id="SSF55729">
    <property type="entry name" value="Acyl-CoA N-acyltransferases (Nat)"/>
    <property type="match status" value="1"/>
</dbReference>
<dbReference type="PANTHER" id="PTHR42791:SF2">
    <property type="entry name" value="N-ACETYLTRANSFERASE DOMAIN-CONTAINING PROTEIN"/>
    <property type="match status" value="1"/>
</dbReference>
<dbReference type="GO" id="GO:0016747">
    <property type="term" value="F:acyltransferase activity, transferring groups other than amino-acyl groups"/>
    <property type="evidence" value="ECO:0007669"/>
    <property type="project" value="InterPro"/>
</dbReference>
<feature type="region of interest" description="Disordered" evidence="1">
    <location>
        <begin position="100"/>
        <end position="130"/>
    </location>
</feature>
<dbReference type="InterPro" id="IPR000182">
    <property type="entry name" value="GNAT_dom"/>
</dbReference>
<dbReference type="PANTHER" id="PTHR42791">
    <property type="entry name" value="GNAT FAMILY ACETYLTRANSFERASE"/>
    <property type="match status" value="1"/>
</dbReference>
<reference evidence="3" key="1">
    <citation type="submission" date="2023-06" db="EMBL/GenBank/DDBJ databases">
        <title>Genome-scale phylogeny and comparative genomics of the fungal order Sordariales.</title>
        <authorList>
            <consortium name="Lawrence Berkeley National Laboratory"/>
            <person name="Hensen N."/>
            <person name="Bonometti L."/>
            <person name="Westerberg I."/>
            <person name="Brannstrom I.O."/>
            <person name="Guillou S."/>
            <person name="Cros-Aarteil S."/>
            <person name="Calhoun S."/>
            <person name="Haridas S."/>
            <person name="Kuo A."/>
            <person name="Mondo S."/>
            <person name="Pangilinan J."/>
            <person name="Riley R."/>
            <person name="Labutti K."/>
            <person name="Andreopoulos B."/>
            <person name="Lipzen A."/>
            <person name="Chen C."/>
            <person name="Yanf M."/>
            <person name="Daum C."/>
            <person name="Ng V."/>
            <person name="Clum A."/>
            <person name="Steindorff A."/>
            <person name="Ohm R."/>
            <person name="Martin F."/>
            <person name="Silar P."/>
            <person name="Natvig D."/>
            <person name="Lalanne C."/>
            <person name="Gautier V."/>
            <person name="Ament-Velasquez S.L."/>
            <person name="Kruys A."/>
            <person name="Hutchinson M.I."/>
            <person name="Powell A.J."/>
            <person name="Barry K."/>
            <person name="Miller A.N."/>
            <person name="Grigoriev I.V."/>
            <person name="Debuchy R."/>
            <person name="Gladieux P."/>
            <person name="Thoren M.H."/>
            <person name="Johannesson H."/>
        </authorList>
    </citation>
    <scope>NUCLEOTIDE SEQUENCE</scope>
    <source>
        <strain evidence="3">SMH4607-1</strain>
    </source>
</reference>
<comment type="caution">
    <text evidence="3">The sequence shown here is derived from an EMBL/GenBank/DDBJ whole genome shotgun (WGS) entry which is preliminary data.</text>
</comment>
<evidence type="ECO:0000256" key="1">
    <source>
        <dbReference type="SAM" id="MobiDB-lite"/>
    </source>
</evidence>
<proteinExistence type="predicted"/>
<dbReference type="InterPro" id="IPR052523">
    <property type="entry name" value="Trichothecene_AcTrans"/>
</dbReference>
<dbReference type="Proteomes" id="UP001172102">
    <property type="component" value="Unassembled WGS sequence"/>
</dbReference>
<evidence type="ECO:0000259" key="2">
    <source>
        <dbReference type="PROSITE" id="PS51186"/>
    </source>
</evidence>
<feature type="domain" description="N-acetyltransferase" evidence="2">
    <location>
        <begin position="89"/>
        <end position="230"/>
    </location>
</feature>
<accession>A0AA40A1Q1</accession>
<dbReference type="AlphaFoldDB" id="A0AA40A1Q1"/>
<name>A0AA40A1Q1_9PEZI</name>
<protein>
    <submittedName>
        <fullName evidence="3">Acyl-CoA N-acyltransferase</fullName>
    </submittedName>
</protein>
<gene>
    <name evidence="3" type="ORF">B0H67DRAFT_494473</name>
</gene>
<keyword evidence="4" id="KW-1185">Reference proteome</keyword>
<sequence>MGTRGITIVPAHADDIPTLATICEESFESDSQTEMKAHGKKPFSMKEYSLGSLPGLLKNPKARVVKAVDASTGVIMGHIIWGFRGIQPPIISSEDTAIPAGSAVQAPPDKTEDQDKKEPDAQVEEKEEADDHIARLEKLTGEDFEDWRKAIMGEGVRCIYVIGLYVSPSYQRRGVGSALLKWGTDLSDASGAFAWVHSSAGAWPAYEKAGFKTMRILDVDLDLYAPVPAPANRYAGGKWGHYVFRYMIHGTPPRMG</sequence>
<organism evidence="3 4">
    <name type="scientific">Lasiosphaeris hirsuta</name>
    <dbReference type="NCBI Taxonomy" id="260670"/>
    <lineage>
        <taxon>Eukaryota</taxon>
        <taxon>Fungi</taxon>
        <taxon>Dikarya</taxon>
        <taxon>Ascomycota</taxon>
        <taxon>Pezizomycotina</taxon>
        <taxon>Sordariomycetes</taxon>
        <taxon>Sordariomycetidae</taxon>
        <taxon>Sordariales</taxon>
        <taxon>Lasiosphaeriaceae</taxon>
        <taxon>Lasiosphaeris</taxon>
    </lineage>
</organism>
<dbReference type="Pfam" id="PF00583">
    <property type="entry name" value="Acetyltransf_1"/>
    <property type="match status" value="1"/>
</dbReference>
<dbReference type="PROSITE" id="PS51186">
    <property type="entry name" value="GNAT"/>
    <property type="match status" value="1"/>
</dbReference>
<evidence type="ECO:0000313" key="3">
    <source>
        <dbReference type="EMBL" id="KAK0707665.1"/>
    </source>
</evidence>
<dbReference type="InterPro" id="IPR016181">
    <property type="entry name" value="Acyl_CoA_acyltransferase"/>
</dbReference>
<evidence type="ECO:0000313" key="4">
    <source>
        <dbReference type="Proteomes" id="UP001172102"/>
    </source>
</evidence>
<feature type="compositionally biased region" description="Basic and acidic residues" evidence="1">
    <location>
        <begin position="109"/>
        <end position="130"/>
    </location>
</feature>
<dbReference type="CDD" id="cd04301">
    <property type="entry name" value="NAT_SF"/>
    <property type="match status" value="1"/>
</dbReference>
<dbReference type="EMBL" id="JAUKUA010000006">
    <property type="protein sequence ID" value="KAK0707665.1"/>
    <property type="molecule type" value="Genomic_DNA"/>
</dbReference>
<dbReference type="Gene3D" id="3.40.630.30">
    <property type="match status" value="1"/>
</dbReference>